<dbReference type="Proteomes" id="UP001144673">
    <property type="component" value="Chromosome 1"/>
</dbReference>
<reference evidence="1" key="1">
    <citation type="journal article" date="2023" name="Access Microbiol">
        <title>De-novo genome assembly for Akanthomyces muscarius, a biocontrol agent of insect agricultural pests.</title>
        <authorList>
            <person name="Erdos Z."/>
            <person name="Studholme D.J."/>
            <person name="Raymond B."/>
            <person name="Sharma M."/>
        </authorList>
    </citation>
    <scope>NUCLEOTIDE SEQUENCE</scope>
    <source>
        <strain evidence="1">Ve6</strain>
    </source>
</reference>
<proteinExistence type="predicted"/>
<keyword evidence="2" id="KW-1185">Reference proteome</keyword>
<protein>
    <submittedName>
        <fullName evidence="1">Uncharacterized protein</fullName>
    </submittedName>
</protein>
<name>A0A9W8QP05_AKAMU</name>
<accession>A0A9W8QP05</accession>
<dbReference type="AlphaFoldDB" id="A0A9W8QP05"/>
<dbReference type="KEGG" id="amus:LMH87_006547"/>
<gene>
    <name evidence="1" type="ORF">LMH87_006547</name>
</gene>
<evidence type="ECO:0000313" key="1">
    <source>
        <dbReference type="EMBL" id="KAJ4164893.1"/>
    </source>
</evidence>
<dbReference type="RefSeq" id="XP_056059808.1">
    <property type="nucleotide sequence ID" value="XM_056204452.1"/>
</dbReference>
<dbReference type="EMBL" id="JAJHUN010000001">
    <property type="protein sequence ID" value="KAJ4164893.1"/>
    <property type="molecule type" value="Genomic_DNA"/>
</dbReference>
<dbReference type="GeneID" id="80893706"/>
<comment type="caution">
    <text evidence="1">The sequence shown here is derived from an EMBL/GenBank/DDBJ whole genome shotgun (WGS) entry which is preliminary data.</text>
</comment>
<evidence type="ECO:0000313" key="2">
    <source>
        <dbReference type="Proteomes" id="UP001144673"/>
    </source>
</evidence>
<organism evidence="1 2">
    <name type="scientific">Akanthomyces muscarius</name>
    <name type="common">Entomopathogenic fungus</name>
    <name type="synonym">Lecanicillium muscarium</name>
    <dbReference type="NCBI Taxonomy" id="2231603"/>
    <lineage>
        <taxon>Eukaryota</taxon>
        <taxon>Fungi</taxon>
        <taxon>Dikarya</taxon>
        <taxon>Ascomycota</taxon>
        <taxon>Pezizomycotina</taxon>
        <taxon>Sordariomycetes</taxon>
        <taxon>Hypocreomycetidae</taxon>
        <taxon>Hypocreales</taxon>
        <taxon>Cordycipitaceae</taxon>
        <taxon>Akanthomyces</taxon>
    </lineage>
</organism>
<sequence length="122" mass="13634">MAGMRKHHSAGTRWGATSNMPLVRFITSFSSYTRIHPSNKSICTSTTDSILPTRRQRLAGTDSLAYIIFAVEPQTQRSLTAGEGLEVEATETGKTSTYFLAYMLVWLSYKTLCMALHNPFCF</sequence>